<dbReference type="Gene3D" id="3.40.50.1820">
    <property type="entry name" value="alpha/beta hydrolase"/>
    <property type="match status" value="1"/>
</dbReference>
<protein>
    <recommendedName>
        <fullName evidence="2">Carboxylesterase type B domain-containing protein</fullName>
    </recommendedName>
</protein>
<dbReference type="InterPro" id="IPR043187">
    <property type="entry name" value="CM06B1-like"/>
</dbReference>
<feature type="domain" description="Carboxylesterase type B" evidence="2">
    <location>
        <begin position="62"/>
        <end position="179"/>
    </location>
</feature>
<keyword evidence="1" id="KW-0472">Membrane</keyword>
<reference evidence="3 4" key="1">
    <citation type="submission" date="2022-04" db="EMBL/GenBank/DDBJ databases">
        <title>Chromosome-level reference genomes for two strains of Caenorhabditis briggsae: an improved platform for comparative genomics.</title>
        <authorList>
            <person name="Stevens L."/>
            <person name="Andersen E."/>
        </authorList>
    </citation>
    <scope>NUCLEOTIDE SEQUENCE [LARGE SCALE GENOMIC DNA]</scope>
    <source>
        <strain evidence="3">VX34</strain>
        <tissue evidence="3">Whole-organism</tissue>
    </source>
</reference>
<organism evidence="3 4">
    <name type="scientific">Caenorhabditis briggsae</name>
    <dbReference type="NCBI Taxonomy" id="6238"/>
    <lineage>
        <taxon>Eukaryota</taxon>
        <taxon>Metazoa</taxon>
        <taxon>Ecdysozoa</taxon>
        <taxon>Nematoda</taxon>
        <taxon>Chromadorea</taxon>
        <taxon>Rhabditida</taxon>
        <taxon>Rhabditina</taxon>
        <taxon>Rhabditomorpha</taxon>
        <taxon>Rhabditoidea</taxon>
        <taxon>Rhabditidae</taxon>
        <taxon>Peloderinae</taxon>
        <taxon>Caenorhabditis</taxon>
    </lineage>
</organism>
<evidence type="ECO:0000313" key="3">
    <source>
        <dbReference type="EMBL" id="UMM34193.1"/>
    </source>
</evidence>
<dbReference type="InterPro" id="IPR002018">
    <property type="entry name" value="CarbesteraseB"/>
</dbReference>
<dbReference type="AlphaFoldDB" id="A0AAE9JL35"/>
<feature type="transmembrane region" description="Helical" evidence="1">
    <location>
        <begin position="6"/>
        <end position="22"/>
    </location>
</feature>
<evidence type="ECO:0000259" key="2">
    <source>
        <dbReference type="Pfam" id="PF00135"/>
    </source>
</evidence>
<gene>
    <name evidence="3" type="ORF">L5515_007374</name>
</gene>
<dbReference type="PANTHER" id="PTHR45029:SF2">
    <property type="entry name" value="CARBOXYLIC ESTER HYDROLASE"/>
    <property type="match status" value="1"/>
</dbReference>
<dbReference type="Proteomes" id="UP000829354">
    <property type="component" value="Chromosome V"/>
</dbReference>
<keyword evidence="4" id="KW-1185">Reference proteome</keyword>
<evidence type="ECO:0000313" key="4">
    <source>
        <dbReference type="Proteomes" id="UP000829354"/>
    </source>
</evidence>
<dbReference type="Pfam" id="PF00135">
    <property type="entry name" value="COesterase"/>
    <property type="match status" value="1"/>
</dbReference>
<name>A0AAE9JL35_CAEBR</name>
<accession>A0AAE9JL35</accession>
<dbReference type="InterPro" id="IPR029058">
    <property type="entry name" value="AB_hydrolase_fold"/>
</dbReference>
<dbReference type="PANTHER" id="PTHR45029">
    <property type="entry name" value="CARBOXYLIC ESTER HYDROLASE-RELATED"/>
    <property type="match status" value="1"/>
</dbReference>
<keyword evidence="1" id="KW-0812">Transmembrane</keyword>
<evidence type="ECO:0000256" key="1">
    <source>
        <dbReference type="SAM" id="Phobius"/>
    </source>
</evidence>
<dbReference type="SUPFAM" id="SSF53474">
    <property type="entry name" value="alpha/beta-Hydrolases"/>
    <property type="match status" value="2"/>
</dbReference>
<keyword evidence="1" id="KW-1133">Transmembrane helix</keyword>
<sequence>MYSGTVYLILSIFLPPLYYIIITPNGLPVFVHIHGGAFEMGYSGYINDYSLSGTIQLRDVVFLSDYMFNKASLQTAKSCTTNGNNVYLASFDYLNTEGDIDPQSAALPFRASTHGSDHPYVFGDAIMTPFNPTEEQLKVMDMMGQFVANFVKYGNFGQFVDETYGLDVTDYYEDVKKNLTNFYLGNVSPLDRNATNKQVCDKFLHLHTRHSVRTLCYNRS</sequence>
<dbReference type="EMBL" id="CP092624">
    <property type="protein sequence ID" value="UMM34193.1"/>
    <property type="molecule type" value="Genomic_DNA"/>
</dbReference>
<proteinExistence type="predicted"/>